<dbReference type="UniPathway" id="UPA00070">
    <property type="reaction ID" value="UER00119"/>
</dbReference>
<evidence type="ECO:0000313" key="9">
    <source>
        <dbReference type="Proteomes" id="UP000063781"/>
    </source>
</evidence>
<sequence>MNPSQQLAQQLLSIKAVSLSPNDPYTWASGLKAPIYCDNRVTLAFPNVRTLITKYLVELIKQNFESVDVIAGTATAGIPQAALVAHEMGLPMIYVRSSAKTHGKENKIEGKLNDGEKVVVVEDLISTGGSCIEVCKSINLAGGNVLGVVANFTYELEKGIKNFSDANIPFYTISNYTDLVTTAAQEGYVTHDDIEALTQWKENPEDWSKKRS</sequence>
<dbReference type="Pfam" id="PF00156">
    <property type="entry name" value="Pribosyltran"/>
    <property type="match status" value="1"/>
</dbReference>
<comment type="catalytic activity">
    <reaction evidence="6">
        <text>orotidine 5'-phosphate + diphosphate = orotate + 5-phospho-alpha-D-ribose 1-diphosphate</text>
        <dbReference type="Rhea" id="RHEA:10380"/>
        <dbReference type="ChEBI" id="CHEBI:30839"/>
        <dbReference type="ChEBI" id="CHEBI:33019"/>
        <dbReference type="ChEBI" id="CHEBI:57538"/>
        <dbReference type="ChEBI" id="CHEBI:58017"/>
        <dbReference type="EC" id="2.4.2.10"/>
    </reaction>
</comment>
<dbReference type="EMBL" id="CP013213">
    <property type="protein sequence ID" value="AMC94334.1"/>
    <property type="molecule type" value="Genomic_DNA"/>
</dbReference>
<comment type="pathway">
    <text evidence="1 6">Pyrimidine metabolism; UMP biosynthesis via de novo pathway; UMP from orotate: step 1/2.</text>
</comment>
<dbReference type="OrthoDB" id="9803963at2"/>
<dbReference type="GO" id="GO:0004588">
    <property type="term" value="F:orotate phosphoribosyltransferase activity"/>
    <property type="evidence" value="ECO:0007669"/>
    <property type="project" value="UniProtKB-UniRule"/>
</dbReference>
<keyword evidence="6" id="KW-0460">Magnesium</keyword>
<dbReference type="KEGG" id="erl:AOC36_10225"/>
<accession>A0A0X8H1W8</accession>
<dbReference type="HAMAP" id="MF_01208">
    <property type="entry name" value="PyrE"/>
    <property type="match status" value="1"/>
</dbReference>
<dbReference type="InterPro" id="IPR000836">
    <property type="entry name" value="PRTase_dom"/>
</dbReference>
<dbReference type="AlphaFoldDB" id="A0A0X8H1W8"/>
<comment type="similarity">
    <text evidence="6">Belongs to the purine/pyrimidine phosphoribosyltransferase family. PyrE subfamily.</text>
</comment>
<dbReference type="PANTHER" id="PTHR19278">
    <property type="entry name" value="OROTATE PHOSPHORIBOSYLTRANSFERASE"/>
    <property type="match status" value="1"/>
</dbReference>
<dbReference type="STRING" id="1514105.AOC36_10225"/>
<evidence type="ECO:0000256" key="4">
    <source>
        <dbReference type="ARBA" id="ARBA00022679"/>
    </source>
</evidence>
<dbReference type="EC" id="2.4.2.10" evidence="2 6"/>
<feature type="binding site" evidence="6">
    <location>
        <position position="100"/>
    </location>
    <ligand>
        <name>5-phospho-alpha-D-ribose 1-diphosphate</name>
        <dbReference type="ChEBI" id="CHEBI:58017"/>
        <note>ligand shared between dimeric partners</note>
    </ligand>
</feature>
<evidence type="ECO:0000256" key="5">
    <source>
        <dbReference type="ARBA" id="ARBA00022975"/>
    </source>
</evidence>
<comment type="cofactor">
    <cofactor evidence="6">
        <name>Mg(2+)</name>
        <dbReference type="ChEBI" id="CHEBI:18420"/>
    </cofactor>
</comment>
<dbReference type="CDD" id="cd06223">
    <property type="entry name" value="PRTases_typeI"/>
    <property type="match status" value="1"/>
</dbReference>
<dbReference type="NCBIfam" id="TIGR00336">
    <property type="entry name" value="pyrE"/>
    <property type="match status" value="1"/>
</dbReference>
<evidence type="ECO:0000256" key="6">
    <source>
        <dbReference type="HAMAP-Rule" id="MF_01208"/>
    </source>
</evidence>
<feature type="domain" description="Phosphoribosyltransferase" evidence="7">
    <location>
        <begin position="46"/>
        <end position="145"/>
    </location>
</feature>
<dbReference type="PANTHER" id="PTHR19278:SF9">
    <property type="entry name" value="URIDINE 5'-MONOPHOSPHATE SYNTHASE"/>
    <property type="match status" value="1"/>
</dbReference>
<dbReference type="GO" id="GO:0019856">
    <property type="term" value="P:pyrimidine nucleobase biosynthetic process"/>
    <property type="evidence" value="ECO:0007669"/>
    <property type="project" value="TreeGrafter"/>
</dbReference>
<keyword evidence="5 6" id="KW-0665">Pyrimidine biosynthesis</keyword>
<dbReference type="InterPro" id="IPR004467">
    <property type="entry name" value="Or_phspho_trans_dom"/>
</dbReference>
<evidence type="ECO:0000313" key="8">
    <source>
        <dbReference type="EMBL" id="AMC94334.1"/>
    </source>
</evidence>
<organism evidence="8 9">
    <name type="scientific">Erysipelothrix larvae</name>
    <dbReference type="NCBI Taxonomy" id="1514105"/>
    <lineage>
        <taxon>Bacteria</taxon>
        <taxon>Bacillati</taxon>
        <taxon>Bacillota</taxon>
        <taxon>Erysipelotrichia</taxon>
        <taxon>Erysipelotrichales</taxon>
        <taxon>Erysipelotrichaceae</taxon>
        <taxon>Erysipelothrix</taxon>
    </lineage>
</organism>
<keyword evidence="4 6" id="KW-0808">Transferase</keyword>
<protein>
    <recommendedName>
        <fullName evidence="2 6">Orotate phosphoribosyltransferase</fullName>
        <shortName evidence="6">OPRT</shortName>
        <shortName evidence="6">OPRTase</shortName>
        <ecNumber evidence="2 6">2.4.2.10</ecNumber>
    </recommendedName>
</protein>
<dbReference type="GO" id="GO:0044205">
    <property type="term" value="P:'de novo' UMP biosynthetic process"/>
    <property type="evidence" value="ECO:0007669"/>
    <property type="project" value="UniProtKB-UniRule"/>
</dbReference>
<comment type="function">
    <text evidence="6">Catalyzes the transfer of a ribosyl phosphate group from 5-phosphoribose 1-diphosphate to orotate, leading to the formation of orotidine monophosphate (OMP).</text>
</comment>
<reference evidence="8 9" key="1">
    <citation type="submission" date="2015-10" db="EMBL/GenBank/DDBJ databases">
        <title>Erysipelothrix larvae sp. LV19 isolated from the larval gut of the rhinoceros beetle, Trypoxylus dichotomus.</title>
        <authorList>
            <person name="Lim S."/>
            <person name="Kim B.-C."/>
        </authorList>
    </citation>
    <scope>NUCLEOTIDE SEQUENCE [LARGE SCALE GENOMIC DNA]</scope>
    <source>
        <strain evidence="8 9">LV19</strain>
    </source>
</reference>
<comment type="caution">
    <text evidence="6">Lacks conserved residue(s) required for the propagation of feature annotation.</text>
</comment>
<dbReference type="Proteomes" id="UP000063781">
    <property type="component" value="Chromosome"/>
</dbReference>
<feature type="binding site" description="in other chain" evidence="6">
    <location>
        <begin position="122"/>
        <end position="130"/>
    </location>
    <ligand>
        <name>5-phospho-alpha-D-ribose 1-diphosphate</name>
        <dbReference type="ChEBI" id="CHEBI:58017"/>
        <note>ligand shared between dimeric partners</note>
    </ligand>
</feature>
<dbReference type="Gene3D" id="3.40.50.2020">
    <property type="match status" value="1"/>
</dbReference>
<feature type="binding site" evidence="6">
    <location>
        <position position="102"/>
    </location>
    <ligand>
        <name>5-phospho-alpha-D-ribose 1-diphosphate</name>
        <dbReference type="ChEBI" id="CHEBI:58017"/>
        <note>ligand shared between dimeric partners</note>
    </ligand>
</feature>
<feature type="binding site" evidence="6">
    <location>
        <position position="126"/>
    </location>
    <ligand>
        <name>orotate</name>
        <dbReference type="ChEBI" id="CHEBI:30839"/>
    </ligand>
</feature>
<proteinExistence type="inferred from homology"/>
<dbReference type="SUPFAM" id="SSF53271">
    <property type="entry name" value="PRTase-like"/>
    <property type="match status" value="1"/>
</dbReference>
<feature type="binding site" evidence="6">
    <location>
        <position position="96"/>
    </location>
    <ligand>
        <name>5-phospho-alpha-D-ribose 1-diphosphate</name>
        <dbReference type="ChEBI" id="CHEBI:58017"/>
        <note>ligand shared between dimeric partners</note>
    </ligand>
</feature>
<keyword evidence="9" id="KW-1185">Reference proteome</keyword>
<keyword evidence="3 6" id="KW-0328">Glycosyltransferase</keyword>
<name>A0A0X8H1W8_9FIRM</name>
<dbReference type="InterPro" id="IPR023031">
    <property type="entry name" value="OPRT"/>
</dbReference>
<dbReference type="InterPro" id="IPR029057">
    <property type="entry name" value="PRTase-like"/>
</dbReference>
<evidence type="ECO:0000256" key="1">
    <source>
        <dbReference type="ARBA" id="ARBA00004889"/>
    </source>
</evidence>
<evidence type="ECO:0000259" key="7">
    <source>
        <dbReference type="Pfam" id="PF00156"/>
    </source>
</evidence>
<comment type="subunit">
    <text evidence="6">Homodimer.</text>
</comment>
<gene>
    <name evidence="6" type="primary">pyrE</name>
    <name evidence="8" type="ORF">AOC36_10225</name>
</gene>
<dbReference type="GO" id="GO:0000287">
    <property type="term" value="F:magnesium ion binding"/>
    <property type="evidence" value="ECO:0007669"/>
    <property type="project" value="UniProtKB-UniRule"/>
</dbReference>
<dbReference type="RefSeq" id="WP_067633948.1">
    <property type="nucleotide sequence ID" value="NZ_CP013213.1"/>
</dbReference>
<evidence type="ECO:0000256" key="2">
    <source>
        <dbReference type="ARBA" id="ARBA00011971"/>
    </source>
</evidence>
<evidence type="ECO:0000256" key="3">
    <source>
        <dbReference type="ARBA" id="ARBA00022676"/>
    </source>
</evidence>